<reference evidence="2 3" key="1">
    <citation type="submission" date="2017-03" db="EMBL/GenBank/DDBJ databases">
        <title>Complete genome sequence of Blastomonas fulva degrading microcsystin LR.</title>
        <authorList>
            <person name="Lee H.-g."/>
            <person name="Jin L."/>
            <person name="oh H.-M."/>
        </authorList>
    </citation>
    <scope>NUCLEOTIDE SEQUENCE [LARGE SCALE GENOMIC DNA]</scope>
    <source>
        <strain evidence="2 3">T2</strain>
    </source>
</reference>
<name>A0ABM6M6I6_9SPHN</name>
<evidence type="ECO:0000313" key="2">
    <source>
        <dbReference type="EMBL" id="ASR51559.1"/>
    </source>
</evidence>
<proteinExistence type="predicted"/>
<dbReference type="InterPro" id="IPR009444">
    <property type="entry name" value="Conjugal_tfr_TraD_a-type"/>
</dbReference>
<sequence length="110" mass="11528">MPDMRKPRDYDAELQALNDKAKQLRTRKQTQLGELVIATGADALGTEVLAGVLLAAIGNDDPTRKEAWRKRGAAFFQSNANTRRSAGKDAGGAQAIDPGAQPAAGAQGPA</sequence>
<organism evidence="2 3">
    <name type="scientific">Blastomonas fulva</name>
    <dbReference type="NCBI Taxonomy" id="1550728"/>
    <lineage>
        <taxon>Bacteria</taxon>
        <taxon>Pseudomonadati</taxon>
        <taxon>Pseudomonadota</taxon>
        <taxon>Alphaproteobacteria</taxon>
        <taxon>Sphingomonadales</taxon>
        <taxon>Sphingomonadaceae</taxon>
        <taxon>Blastomonas</taxon>
    </lineage>
</organism>
<accession>A0ABM6M6I6</accession>
<dbReference type="EMBL" id="CP020083">
    <property type="protein sequence ID" value="ASR51559.1"/>
    <property type="molecule type" value="Genomic_DNA"/>
</dbReference>
<keyword evidence="3" id="KW-1185">Reference proteome</keyword>
<protein>
    <submittedName>
        <fullName evidence="2">Conjugal transfer protein TraD</fullName>
    </submittedName>
</protein>
<dbReference type="Pfam" id="PF06412">
    <property type="entry name" value="TraD"/>
    <property type="match status" value="1"/>
</dbReference>
<evidence type="ECO:0000256" key="1">
    <source>
        <dbReference type="SAM" id="MobiDB-lite"/>
    </source>
</evidence>
<gene>
    <name evidence="2" type="ORF">B5J99_08835</name>
</gene>
<evidence type="ECO:0000313" key="3">
    <source>
        <dbReference type="Proteomes" id="UP000258016"/>
    </source>
</evidence>
<feature type="compositionally biased region" description="Low complexity" evidence="1">
    <location>
        <begin position="91"/>
        <end position="110"/>
    </location>
</feature>
<dbReference type="Proteomes" id="UP000258016">
    <property type="component" value="Chromosome"/>
</dbReference>
<feature type="region of interest" description="Disordered" evidence="1">
    <location>
        <begin position="77"/>
        <end position="110"/>
    </location>
</feature>